<feature type="coiled-coil region" evidence="1">
    <location>
        <begin position="75"/>
        <end position="113"/>
    </location>
</feature>
<feature type="compositionally biased region" description="Low complexity" evidence="2">
    <location>
        <begin position="1"/>
        <end position="12"/>
    </location>
</feature>
<protein>
    <submittedName>
        <fullName evidence="3">Uncharacterized protein</fullName>
    </submittedName>
</protein>
<dbReference type="EMBL" id="BK015592">
    <property type="protein sequence ID" value="DAE14754.1"/>
    <property type="molecule type" value="Genomic_DNA"/>
</dbReference>
<organism evidence="3">
    <name type="scientific">Podoviridae sp. ctJaJ36</name>
    <dbReference type="NCBI Taxonomy" id="2825243"/>
    <lineage>
        <taxon>Viruses</taxon>
        <taxon>Duplodnaviria</taxon>
        <taxon>Heunggongvirae</taxon>
        <taxon>Uroviricota</taxon>
        <taxon>Caudoviricetes</taxon>
    </lineage>
</organism>
<feature type="compositionally biased region" description="Low complexity" evidence="2">
    <location>
        <begin position="26"/>
        <end position="38"/>
    </location>
</feature>
<evidence type="ECO:0000313" key="3">
    <source>
        <dbReference type="EMBL" id="DAE14754.1"/>
    </source>
</evidence>
<sequence length="266" mass="28983">MALRVSSITETDTSSKSDSKSKEHSQSQSRSDSQSTTKKLLDSDLMNQILGGLVRNMTDEEINQFAENLLRPQLNAALEESRQNYETTKLSKEQELENLAASLTRAIDEQNTAYRKSAANVETAALGRGMGRSSYTLQTLANQGDALAKAVQQLTDESTRQSGQIQQQITQAAQQNSQTQGRLNTDFASQLAAKVQELKENQRKEWNSNYLTAISAAMGQQTTGSQQTSGTTDTTGEQHTEGSSHSTSVTYTNRGGGGSKTYGQIR</sequence>
<evidence type="ECO:0000256" key="1">
    <source>
        <dbReference type="SAM" id="Coils"/>
    </source>
</evidence>
<proteinExistence type="predicted"/>
<reference evidence="3" key="1">
    <citation type="journal article" date="2021" name="Proc. Natl. Acad. Sci. U.S.A.">
        <title>A Catalog of Tens of Thousands of Viruses from Human Metagenomes Reveals Hidden Associations with Chronic Diseases.</title>
        <authorList>
            <person name="Tisza M.J."/>
            <person name="Buck C.B."/>
        </authorList>
    </citation>
    <scope>NUCLEOTIDE SEQUENCE</scope>
    <source>
        <strain evidence="3">CtJaJ36</strain>
    </source>
</reference>
<name>A0A8S5Q724_9CAUD</name>
<feature type="region of interest" description="Disordered" evidence="2">
    <location>
        <begin position="219"/>
        <end position="266"/>
    </location>
</feature>
<keyword evidence="1" id="KW-0175">Coiled coil</keyword>
<feature type="compositionally biased region" description="Basic and acidic residues" evidence="2">
    <location>
        <begin position="13"/>
        <end position="25"/>
    </location>
</feature>
<accession>A0A8S5Q724</accession>
<evidence type="ECO:0000256" key="2">
    <source>
        <dbReference type="SAM" id="MobiDB-lite"/>
    </source>
</evidence>
<feature type="compositionally biased region" description="Low complexity" evidence="2">
    <location>
        <begin position="219"/>
        <end position="235"/>
    </location>
</feature>
<feature type="region of interest" description="Disordered" evidence="2">
    <location>
        <begin position="1"/>
        <end position="39"/>
    </location>
</feature>
<feature type="compositionally biased region" description="Polar residues" evidence="2">
    <location>
        <begin position="243"/>
        <end position="253"/>
    </location>
</feature>